<dbReference type="Pfam" id="PF00642">
    <property type="entry name" value="zf-CCCH"/>
    <property type="match status" value="1"/>
</dbReference>
<feature type="zinc finger region" description="C3H1-type" evidence="6">
    <location>
        <begin position="1"/>
        <end position="27"/>
    </location>
</feature>
<dbReference type="Gene3D" id="4.10.1000.10">
    <property type="entry name" value="Zinc finger, CCCH-type"/>
    <property type="match status" value="1"/>
</dbReference>
<keyword evidence="9" id="KW-1185">Reference proteome</keyword>
<keyword evidence="3 6" id="KW-0863">Zinc-finger</keyword>
<dbReference type="GO" id="GO:0005634">
    <property type="term" value="C:nucleus"/>
    <property type="evidence" value="ECO:0007669"/>
    <property type="project" value="UniProtKB-SubCell"/>
</dbReference>
<comment type="subcellular location">
    <subcellularLocation>
        <location evidence="1">Nucleus</location>
    </subcellularLocation>
</comment>
<dbReference type="PANTHER" id="PTHR46527">
    <property type="entry name" value="NUCLEOPORIN-LIKE PROTEIN 2"/>
    <property type="match status" value="1"/>
</dbReference>
<dbReference type="InterPro" id="IPR036855">
    <property type="entry name" value="Znf_CCCH_sf"/>
</dbReference>
<feature type="domain" description="C3H1-type" evidence="7">
    <location>
        <begin position="1"/>
        <end position="27"/>
    </location>
</feature>
<keyword evidence="5" id="KW-0539">Nucleus</keyword>
<dbReference type="SUPFAM" id="SSF90229">
    <property type="entry name" value="CCCH zinc finger"/>
    <property type="match status" value="1"/>
</dbReference>
<evidence type="ECO:0000256" key="5">
    <source>
        <dbReference type="ARBA" id="ARBA00023242"/>
    </source>
</evidence>
<evidence type="ECO:0000256" key="1">
    <source>
        <dbReference type="ARBA" id="ARBA00004123"/>
    </source>
</evidence>
<accession>A0A7I4E8V4</accession>
<dbReference type="InParanoid" id="A0A7I4E8V4"/>
<gene>
    <name evidence="8" type="primary">LOC112284751</name>
</gene>
<dbReference type="GO" id="GO:0008270">
    <property type="term" value="F:zinc ion binding"/>
    <property type="evidence" value="ECO:0007669"/>
    <property type="project" value="UniProtKB-KW"/>
</dbReference>
<evidence type="ECO:0000256" key="6">
    <source>
        <dbReference type="PROSITE-ProRule" id="PRU00723"/>
    </source>
</evidence>
<dbReference type="InterPro" id="IPR051767">
    <property type="entry name" value="Nucleoporin_NUP42"/>
</dbReference>
<evidence type="ECO:0000256" key="4">
    <source>
        <dbReference type="ARBA" id="ARBA00022833"/>
    </source>
</evidence>
<dbReference type="AlphaFoldDB" id="A0A7I4E8V4"/>
<dbReference type="PANTHER" id="PTHR46527:SF1">
    <property type="entry name" value="NUCLEOPORIN NUP42"/>
    <property type="match status" value="1"/>
</dbReference>
<dbReference type="PROSITE" id="PS50103">
    <property type="entry name" value="ZF_C3H1"/>
    <property type="match status" value="1"/>
</dbReference>
<evidence type="ECO:0000256" key="2">
    <source>
        <dbReference type="ARBA" id="ARBA00022723"/>
    </source>
</evidence>
<evidence type="ECO:0000256" key="3">
    <source>
        <dbReference type="ARBA" id="ARBA00022771"/>
    </source>
</evidence>
<reference evidence="8 9" key="1">
    <citation type="journal article" date="2008" name="Science">
        <title>The Physcomitrella genome reveals evolutionary insights into the conquest of land by plants.</title>
        <authorList>
            <person name="Rensing S."/>
            <person name="Lang D."/>
            <person name="Zimmer A."/>
            <person name="Terry A."/>
            <person name="Salamov A."/>
            <person name="Shapiro H."/>
            <person name="Nishiyama T."/>
            <person name="Perroud P.-F."/>
            <person name="Lindquist E."/>
            <person name="Kamisugi Y."/>
            <person name="Tanahashi T."/>
            <person name="Sakakibara K."/>
            <person name="Fujita T."/>
            <person name="Oishi K."/>
            <person name="Shin-I T."/>
            <person name="Kuroki Y."/>
            <person name="Toyoda A."/>
            <person name="Suzuki Y."/>
            <person name="Hashimoto A."/>
            <person name="Yamaguchi K."/>
            <person name="Sugano A."/>
            <person name="Kohara Y."/>
            <person name="Fujiyama A."/>
            <person name="Anterola A."/>
            <person name="Aoki S."/>
            <person name="Ashton N."/>
            <person name="Barbazuk W.B."/>
            <person name="Barker E."/>
            <person name="Bennetzen J."/>
            <person name="Bezanilla M."/>
            <person name="Blankenship R."/>
            <person name="Cho S.H."/>
            <person name="Dutcher S."/>
            <person name="Estelle M."/>
            <person name="Fawcett J.A."/>
            <person name="Gundlach H."/>
            <person name="Hanada K."/>
            <person name="Heyl A."/>
            <person name="Hicks K.A."/>
            <person name="Hugh J."/>
            <person name="Lohr M."/>
            <person name="Mayer K."/>
            <person name="Melkozernov A."/>
            <person name="Murata T."/>
            <person name="Nelson D."/>
            <person name="Pils B."/>
            <person name="Prigge M."/>
            <person name="Reiss B."/>
            <person name="Renner T."/>
            <person name="Rombauts S."/>
            <person name="Rushton P."/>
            <person name="Sanderfoot A."/>
            <person name="Schween G."/>
            <person name="Shiu S.-H."/>
            <person name="Stueber K."/>
            <person name="Theodoulou F.L."/>
            <person name="Tu H."/>
            <person name="Van de Peer Y."/>
            <person name="Verrier P.J."/>
            <person name="Waters E."/>
            <person name="Wood A."/>
            <person name="Yang L."/>
            <person name="Cove D."/>
            <person name="Cuming A."/>
            <person name="Hasebe M."/>
            <person name="Lucas S."/>
            <person name="Mishler D.B."/>
            <person name="Reski R."/>
            <person name="Grigoriev I."/>
            <person name="Quatrano R.S."/>
            <person name="Boore J.L."/>
        </authorList>
    </citation>
    <scope>NUCLEOTIDE SEQUENCE [LARGE SCALE GENOMIC DNA]</scope>
    <source>
        <strain evidence="8 9">cv. Gransden 2004</strain>
    </source>
</reference>
<sequence>MSRQVCRDFQRGSCRFGTRCKFLHQTGSAPQQQNAFNSGPKQTQPGFGTNRFGAFNNAPNYFNNQRTTQPQSTAPKDHRCGNPKVCQDQIKEDISTEQPTFWRLTSYAHWKFLPNDICGDVSPEELRALAYDSGKQGLPFQEIVRREHSMNAAKIAEFETLQRNPYRGPATQMSGGTPLGQTQPSPFTSHTQTGFGFGTQNQSAAPAGSFGQPQLMFGVPVTTPQAGSGFSNAFNKTPTNPNSLQSSGFGQYSQLGQSGFGSAPKSVFGSQTITPFGTGINVFGGGFGTPAAAQPAGTTNSVNFGTSPFTTLGGFGTSPFAIPAANPQPSAPAVIPPATFNTLPLGTAPPSTKQTAIGVDGIWQKETWKLGEVLCLLLCKNRSFCLLFSLHTAILASIVSSRDGLISSNCILSAALMCQYFALQIPEEEPPESIRY</sequence>
<evidence type="ECO:0000313" key="9">
    <source>
        <dbReference type="Proteomes" id="UP000006727"/>
    </source>
</evidence>
<keyword evidence="4 6" id="KW-0862">Zinc</keyword>
<dbReference type="EnsemblPlants" id="Pp3c7_12210V3.2">
    <property type="protein sequence ID" value="Pp3c7_12210V3.2"/>
    <property type="gene ID" value="Pp3c7_12210"/>
</dbReference>
<keyword evidence="2 6" id="KW-0479">Metal-binding</keyword>
<dbReference type="InterPro" id="IPR000571">
    <property type="entry name" value="Znf_CCCH"/>
</dbReference>
<dbReference type="EMBL" id="ABEU02000007">
    <property type="status" value="NOT_ANNOTATED_CDS"/>
    <property type="molecule type" value="Genomic_DNA"/>
</dbReference>
<organism evidence="8 9">
    <name type="scientific">Physcomitrium patens</name>
    <name type="common">Spreading-leaved earth moss</name>
    <name type="synonym">Physcomitrella patens</name>
    <dbReference type="NCBI Taxonomy" id="3218"/>
    <lineage>
        <taxon>Eukaryota</taxon>
        <taxon>Viridiplantae</taxon>
        <taxon>Streptophyta</taxon>
        <taxon>Embryophyta</taxon>
        <taxon>Bryophyta</taxon>
        <taxon>Bryophytina</taxon>
        <taxon>Bryopsida</taxon>
        <taxon>Funariidae</taxon>
        <taxon>Funariales</taxon>
        <taxon>Funariaceae</taxon>
        <taxon>Physcomitrium</taxon>
    </lineage>
</organism>
<dbReference type="SMART" id="SM00356">
    <property type="entry name" value="ZnF_C3H1"/>
    <property type="match status" value="1"/>
</dbReference>
<evidence type="ECO:0000259" key="7">
    <source>
        <dbReference type="PROSITE" id="PS50103"/>
    </source>
</evidence>
<dbReference type="Proteomes" id="UP000006727">
    <property type="component" value="Chromosome 7"/>
</dbReference>
<dbReference type="Gramene" id="Pp3c7_12210V3.2">
    <property type="protein sequence ID" value="Pp3c7_12210V3.2"/>
    <property type="gene ID" value="Pp3c7_12210"/>
</dbReference>
<evidence type="ECO:0000313" key="8">
    <source>
        <dbReference type="EnsemblPlants" id="Pp3c7_12210V3.2"/>
    </source>
</evidence>
<name>A0A7I4E8V4_PHYPA</name>
<protein>
    <recommendedName>
        <fullName evidence="7">C3H1-type domain-containing protein</fullName>
    </recommendedName>
</protein>
<proteinExistence type="predicted"/>
<reference evidence="8" key="3">
    <citation type="submission" date="2020-12" db="UniProtKB">
        <authorList>
            <consortium name="EnsemblPlants"/>
        </authorList>
    </citation>
    <scope>IDENTIFICATION</scope>
</reference>
<reference evidence="8 9" key="2">
    <citation type="journal article" date="2018" name="Plant J.">
        <title>The Physcomitrella patens chromosome-scale assembly reveals moss genome structure and evolution.</title>
        <authorList>
            <person name="Lang D."/>
            <person name="Ullrich K.K."/>
            <person name="Murat F."/>
            <person name="Fuchs J."/>
            <person name="Jenkins J."/>
            <person name="Haas F.B."/>
            <person name="Piednoel M."/>
            <person name="Gundlach H."/>
            <person name="Van Bel M."/>
            <person name="Meyberg R."/>
            <person name="Vives C."/>
            <person name="Morata J."/>
            <person name="Symeonidi A."/>
            <person name="Hiss M."/>
            <person name="Muchero W."/>
            <person name="Kamisugi Y."/>
            <person name="Saleh O."/>
            <person name="Blanc G."/>
            <person name="Decker E.L."/>
            <person name="van Gessel N."/>
            <person name="Grimwood J."/>
            <person name="Hayes R.D."/>
            <person name="Graham S.W."/>
            <person name="Gunter L.E."/>
            <person name="McDaniel S.F."/>
            <person name="Hoernstein S.N.W."/>
            <person name="Larsson A."/>
            <person name="Li F.W."/>
            <person name="Perroud P.F."/>
            <person name="Phillips J."/>
            <person name="Ranjan P."/>
            <person name="Rokshar D.S."/>
            <person name="Rothfels C.J."/>
            <person name="Schneider L."/>
            <person name="Shu S."/>
            <person name="Stevenson D.W."/>
            <person name="Thummler F."/>
            <person name="Tillich M."/>
            <person name="Villarreal Aguilar J.C."/>
            <person name="Widiez T."/>
            <person name="Wong G.K."/>
            <person name="Wymore A."/>
            <person name="Zhang Y."/>
            <person name="Zimmer A.D."/>
            <person name="Quatrano R.S."/>
            <person name="Mayer K.F.X."/>
            <person name="Goodstein D."/>
            <person name="Casacuberta J.M."/>
            <person name="Vandepoele K."/>
            <person name="Reski R."/>
            <person name="Cuming A.C."/>
            <person name="Tuskan G.A."/>
            <person name="Maumus F."/>
            <person name="Salse J."/>
            <person name="Schmutz J."/>
            <person name="Rensing S.A."/>
        </authorList>
    </citation>
    <scope>NUCLEOTIDE SEQUENCE [LARGE SCALE GENOMIC DNA]</scope>
    <source>
        <strain evidence="8 9">cv. Gransden 2004</strain>
    </source>
</reference>